<reference evidence="2 3" key="1">
    <citation type="submission" date="2019-02" db="EMBL/GenBank/DDBJ databases">
        <title>Deep-cultivation of Planctomycetes and their phenomic and genomic characterization uncovers novel biology.</title>
        <authorList>
            <person name="Wiegand S."/>
            <person name="Jogler M."/>
            <person name="Boedeker C."/>
            <person name="Pinto D."/>
            <person name="Vollmers J."/>
            <person name="Rivas-Marin E."/>
            <person name="Kohn T."/>
            <person name="Peeters S.H."/>
            <person name="Heuer A."/>
            <person name="Rast P."/>
            <person name="Oberbeckmann S."/>
            <person name="Bunk B."/>
            <person name="Jeske O."/>
            <person name="Meyerdierks A."/>
            <person name="Storesund J.E."/>
            <person name="Kallscheuer N."/>
            <person name="Luecker S."/>
            <person name="Lage O.M."/>
            <person name="Pohl T."/>
            <person name="Merkel B.J."/>
            <person name="Hornburger P."/>
            <person name="Mueller R.-W."/>
            <person name="Bruemmer F."/>
            <person name="Labrenz M."/>
            <person name="Spormann A.M."/>
            <person name="Op den Camp H."/>
            <person name="Overmann J."/>
            <person name="Amann R."/>
            <person name="Jetten M.S.M."/>
            <person name="Mascher T."/>
            <person name="Medema M.H."/>
            <person name="Devos D.P."/>
            <person name="Kaster A.-K."/>
            <person name="Ovreas L."/>
            <person name="Rohde M."/>
            <person name="Galperin M.Y."/>
            <person name="Jogler C."/>
        </authorList>
    </citation>
    <scope>NUCLEOTIDE SEQUENCE [LARGE SCALE GENOMIC DNA]</scope>
    <source>
        <strain evidence="2 3">Pla163</strain>
    </source>
</reference>
<protein>
    <submittedName>
        <fullName evidence="2">Uncharacterized protein</fullName>
    </submittedName>
</protein>
<feature type="signal peptide" evidence="1">
    <location>
        <begin position="1"/>
        <end position="22"/>
    </location>
</feature>
<dbReference type="AlphaFoldDB" id="A0A518CXM5"/>
<feature type="chain" id="PRO_5022058460" evidence="1">
    <location>
        <begin position="23"/>
        <end position="608"/>
    </location>
</feature>
<organism evidence="2 3">
    <name type="scientific">Rohdeia mirabilis</name>
    <dbReference type="NCBI Taxonomy" id="2528008"/>
    <lineage>
        <taxon>Bacteria</taxon>
        <taxon>Pseudomonadati</taxon>
        <taxon>Planctomycetota</taxon>
        <taxon>Planctomycetia</taxon>
        <taxon>Planctomycetia incertae sedis</taxon>
        <taxon>Rohdeia</taxon>
    </lineage>
</organism>
<gene>
    <name evidence="2" type="ORF">Pla163_10800</name>
</gene>
<dbReference type="OrthoDB" id="221077at2"/>
<keyword evidence="1" id="KW-0732">Signal</keyword>
<keyword evidence="3" id="KW-1185">Reference proteome</keyword>
<sequence precursor="true">MYRDLKSLFAAPLVLAALTPIAAAQTSGPQDTLCVTVKIELQQQVMLTKQGFEARFGVSNGSSSLVEGIDVQLEIWEVGGGDASDRFLGLDLPVLEGDLVDVGGSGILAPGYSGAAEWLIVPTPEAAVGGQATQYEVFGTFTRFEGGALITTALAPVEIRVEPVPALELDYYWQRTVYGDFPLTPAIEEVEPYSIGLIVTNVGDGIAKDVRIATSDLEIVENVNGLVLEPQLIAAELNGGPIQANLDVAFGDIAGGERSIARWLATSSLTGSFIEFETTLQHTTALNGLEIGAVEAVRVHPLVHVLEVGGPDSDPLEDDGRPDFLVDEESTPNPIDPILDIPMTNVPSRLDTSTGASFPVAYATAASVSGVPTTANLNVTVAVDHSAPGWHYLRLEDPAAGGFELQQVVRTGNGTARKSMLVGRSGDISPCWTTVRFEDLEGVRAPNIPDWKRTLVHIVDDVSVAGSYTYTLTYAQTASSVVFDTNSIDRALGGSQTIEFDLGPAFAGAPLLVLGTATGTSPSFPVVLGGASLPLVPDAYTALLLQGPAFLVGGPLGFLDAQGRATRTIALGPLSQLDDTVLHHIFIAFDGSGNAVHVSPAVPLFLHD</sequence>
<evidence type="ECO:0000313" key="2">
    <source>
        <dbReference type="EMBL" id="QDU83979.1"/>
    </source>
</evidence>
<accession>A0A518CXM5</accession>
<proteinExistence type="predicted"/>
<dbReference type="EMBL" id="CP036290">
    <property type="protein sequence ID" value="QDU83979.1"/>
    <property type="molecule type" value="Genomic_DNA"/>
</dbReference>
<dbReference type="RefSeq" id="WP_145184672.1">
    <property type="nucleotide sequence ID" value="NZ_CP036290.1"/>
</dbReference>
<evidence type="ECO:0000256" key="1">
    <source>
        <dbReference type="SAM" id="SignalP"/>
    </source>
</evidence>
<dbReference type="Proteomes" id="UP000319342">
    <property type="component" value="Chromosome"/>
</dbReference>
<name>A0A518CXM5_9BACT</name>
<evidence type="ECO:0000313" key="3">
    <source>
        <dbReference type="Proteomes" id="UP000319342"/>
    </source>
</evidence>